<evidence type="ECO:0000256" key="10">
    <source>
        <dbReference type="ARBA" id="ARBA00049252"/>
    </source>
</evidence>
<dbReference type="CDD" id="cd01283">
    <property type="entry name" value="cytidine_deaminase"/>
    <property type="match status" value="1"/>
</dbReference>
<dbReference type="NCBIfam" id="TIGR01354">
    <property type="entry name" value="cyt_deam_tetra"/>
    <property type="match status" value="1"/>
</dbReference>
<evidence type="ECO:0000256" key="1">
    <source>
        <dbReference type="ARBA" id="ARBA00001947"/>
    </source>
</evidence>
<feature type="domain" description="CMP/dCMP-type deaminase" evidence="16">
    <location>
        <begin position="27"/>
        <end position="159"/>
    </location>
</feature>
<dbReference type="GO" id="GO:0055086">
    <property type="term" value="P:nucleobase-containing small molecule metabolic process"/>
    <property type="evidence" value="ECO:0007669"/>
    <property type="project" value="UniProtKB-ARBA"/>
</dbReference>
<evidence type="ECO:0000256" key="7">
    <source>
        <dbReference type="ARBA" id="ARBA00022801"/>
    </source>
</evidence>
<keyword evidence="6 14" id="KW-0479">Metal-binding</keyword>
<evidence type="ECO:0000256" key="14">
    <source>
        <dbReference type="PIRSR" id="PIRSR606262-3"/>
    </source>
</evidence>
<dbReference type="Gene3D" id="3.40.140.10">
    <property type="entry name" value="Cytidine Deaminase, domain 2"/>
    <property type="match status" value="1"/>
</dbReference>
<keyword evidence="8 14" id="KW-0862">Zinc</keyword>
<dbReference type="InterPro" id="IPR050202">
    <property type="entry name" value="Cyt/Deoxycyt_deaminase"/>
</dbReference>
<comment type="catalytic activity">
    <reaction evidence="11 15">
        <text>cytidine + H2O + H(+) = uridine + NH4(+)</text>
        <dbReference type="Rhea" id="RHEA:16069"/>
        <dbReference type="ChEBI" id="CHEBI:15377"/>
        <dbReference type="ChEBI" id="CHEBI:15378"/>
        <dbReference type="ChEBI" id="CHEBI:16704"/>
        <dbReference type="ChEBI" id="CHEBI:17562"/>
        <dbReference type="ChEBI" id="CHEBI:28938"/>
        <dbReference type="EC" id="3.5.4.5"/>
    </reaction>
</comment>
<dbReference type="GO" id="GO:0004126">
    <property type="term" value="F:cytidine deaminase activity"/>
    <property type="evidence" value="ECO:0007669"/>
    <property type="project" value="UniProtKB-UniRule"/>
</dbReference>
<evidence type="ECO:0000259" key="16">
    <source>
        <dbReference type="PROSITE" id="PS51747"/>
    </source>
</evidence>
<comment type="function">
    <text evidence="2 15">This enzyme scavenges exogenous and endogenous cytidine and 2'-deoxycytidine for UMP synthesis.</text>
</comment>
<dbReference type="Proteomes" id="UP001300871">
    <property type="component" value="Unassembled WGS sequence"/>
</dbReference>
<feature type="binding site" evidence="13">
    <location>
        <begin position="68"/>
        <end position="74"/>
    </location>
    <ligand>
        <name>substrate</name>
    </ligand>
</feature>
<evidence type="ECO:0000313" key="17">
    <source>
        <dbReference type="EMBL" id="MDB2002754.1"/>
    </source>
</evidence>
<dbReference type="Pfam" id="PF00383">
    <property type="entry name" value="dCMP_cyt_deam_1"/>
    <property type="match status" value="1"/>
</dbReference>
<comment type="similarity">
    <text evidence="3 15">Belongs to the cytidine and deoxycytidylate deaminase family.</text>
</comment>
<evidence type="ECO:0000313" key="18">
    <source>
        <dbReference type="EMBL" id="VYT64568.1"/>
    </source>
</evidence>
<dbReference type="PANTHER" id="PTHR11644:SF2">
    <property type="entry name" value="CYTIDINE DEAMINASE"/>
    <property type="match status" value="1"/>
</dbReference>
<dbReference type="PROSITE" id="PS51747">
    <property type="entry name" value="CYT_DCMP_DEAMINASES_2"/>
    <property type="match status" value="1"/>
</dbReference>
<evidence type="ECO:0000256" key="3">
    <source>
        <dbReference type="ARBA" id="ARBA00006576"/>
    </source>
</evidence>
<dbReference type="InterPro" id="IPR002125">
    <property type="entry name" value="CMP_dCMP_dom"/>
</dbReference>
<reference evidence="18" key="1">
    <citation type="submission" date="2019-11" db="EMBL/GenBank/DDBJ databases">
        <authorList>
            <person name="Feng L."/>
        </authorList>
    </citation>
    <scope>NUCLEOTIDE SEQUENCE</scope>
    <source>
        <strain evidence="18">CsymbiosumLFYP84</strain>
    </source>
</reference>
<sequence>MEMEEKNETIVNRPKADASVSQGVTAEEAKALIRAALDKLASSYAPYSHFHVASALLCSDGSVHTGVNIENASYPATNCAERTAFFKAVSEGHRDFRAIAICGGKNGRPAGYCAPCGICRQVMREFCSLDSFQIILAASEEDYRIYSLEELLPVSFGPENL</sequence>
<evidence type="ECO:0000256" key="9">
    <source>
        <dbReference type="ARBA" id="ARBA00032005"/>
    </source>
</evidence>
<evidence type="ECO:0000256" key="4">
    <source>
        <dbReference type="ARBA" id="ARBA00012783"/>
    </source>
</evidence>
<feature type="binding site" evidence="14">
    <location>
        <position position="116"/>
    </location>
    <ligand>
        <name>Zn(2+)</name>
        <dbReference type="ChEBI" id="CHEBI:29105"/>
        <note>catalytic</note>
    </ligand>
</feature>
<comment type="catalytic activity">
    <reaction evidence="10 15">
        <text>2'-deoxycytidine + H2O + H(+) = 2'-deoxyuridine + NH4(+)</text>
        <dbReference type="Rhea" id="RHEA:13433"/>
        <dbReference type="ChEBI" id="CHEBI:15377"/>
        <dbReference type="ChEBI" id="CHEBI:15378"/>
        <dbReference type="ChEBI" id="CHEBI:15698"/>
        <dbReference type="ChEBI" id="CHEBI:16450"/>
        <dbReference type="ChEBI" id="CHEBI:28938"/>
        <dbReference type="EC" id="3.5.4.5"/>
    </reaction>
</comment>
<proteinExistence type="inferred from homology"/>
<dbReference type="RefSeq" id="WP_003503415.1">
    <property type="nucleotide sequence ID" value="NZ_BAABZD010000001.1"/>
</dbReference>
<dbReference type="AlphaFoldDB" id="A0A6N2YFM9"/>
<evidence type="ECO:0000256" key="5">
    <source>
        <dbReference type="ARBA" id="ARBA00018266"/>
    </source>
</evidence>
<evidence type="ECO:0000256" key="6">
    <source>
        <dbReference type="ARBA" id="ARBA00022723"/>
    </source>
</evidence>
<keyword evidence="7 15" id="KW-0378">Hydrolase</keyword>
<reference evidence="17" key="2">
    <citation type="submission" date="2023-01" db="EMBL/GenBank/DDBJ databases">
        <title>Human gut microbiome strain richness.</title>
        <authorList>
            <person name="Chen-Liaw A."/>
        </authorList>
    </citation>
    <scope>NUCLEOTIDE SEQUENCE</scope>
    <source>
        <strain evidence="17">B1_m1001713B170214d0_201011</strain>
    </source>
</reference>
<dbReference type="SUPFAM" id="SSF53927">
    <property type="entry name" value="Cytidine deaminase-like"/>
    <property type="match status" value="1"/>
</dbReference>
<evidence type="ECO:0000256" key="13">
    <source>
        <dbReference type="PIRSR" id="PIRSR606262-2"/>
    </source>
</evidence>
<dbReference type="GO" id="GO:0008270">
    <property type="term" value="F:zinc ion binding"/>
    <property type="evidence" value="ECO:0007669"/>
    <property type="project" value="UniProtKB-UniRule"/>
</dbReference>
<organism evidence="18">
    <name type="scientific">Clostridium symbiosum</name>
    <name type="common">Bacteroides symbiosus</name>
    <dbReference type="NCBI Taxonomy" id="1512"/>
    <lineage>
        <taxon>Bacteria</taxon>
        <taxon>Bacillati</taxon>
        <taxon>Bacillota</taxon>
        <taxon>Clostridia</taxon>
        <taxon>Lachnospirales</taxon>
        <taxon>Lachnospiraceae</taxon>
        <taxon>Otoolea</taxon>
    </lineage>
</organism>
<dbReference type="GO" id="GO:0005829">
    <property type="term" value="C:cytosol"/>
    <property type="evidence" value="ECO:0007669"/>
    <property type="project" value="TreeGrafter"/>
</dbReference>
<name>A0A6N2YFM9_CLOSY</name>
<dbReference type="FunFam" id="3.40.140.10:FF:000008">
    <property type="entry name" value="Cytidine deaminase"/>
    <property type="match status" value="1"/>
</dbReference>
<evidence type="ECO:0000256" key="8">
    <source>
        <dbReference type="ARBA" id="ARBA00022833"/>
    </source>
</evidence>
<dbReference type="EC" id="3.5.4.5" evidence="4 15"/>
<evidence type="ECO:0000256" key="15">
    <source>
        <dbReference type="RuleBase" id="RU364006"/>
    </source>
</evidence>
<dbReference type="InterPro" id="IPR016193">
    <property type="entry name" value="Cytidine_deaminase-like"/>
</dbReference>
<gene>
    <name evidence="18" type="primary">cdd</name>
    <name evidence="18" type="ORF">CSLFYP84_00109</name>
    <name evidence="17" type="ORF">PM006_21350</name>
</gene>
<feature type="binding site" evidence="14">
    <location>
        <position position="119"/>
    </location>
    <ligand>
        <name>Zn(2+)</name>
        <dbReference type="ChEBI" id="CHEBI:29105"/>
        <note>catalytic</note>
    </ligand>
</feature>
<feature type="binding site" evidence="14">
    <location>
        <position position="79"/>
    </location>
    <ligand>
        <name>Zn(2+)</name>
        <dbReference type="ChEBI" id="CHEBI:29105"/>
        <note>catalytic</note>
    </ligand>
</feature>
<dbReference type="InterPro" id="IPR006262">
    <property type="entry name" value="Cyt_deam_tetra"/>
</dbReference>
<evidence type="ECO:0000256" key="11">
    <source>
        <dbReference type="ARBA" id="ARBA00049558"/>
    </source>
</evidence>
<dbReference type="PANTHER" id="PTHR11644">
    <property type="entry name" value="CYTIDINE DEAMINASE"/>
    <property type="match status" value="1"/>
</dbReference>
<protein>
    <recommendedName>
        <fullName evidence="5 15">Cytidine deaminase</fullName>
        <ecNumber evidence="4 15">3.5.4.5</ecNumber>
    </recommendedName>
    <alternativeName>
        <fullName evidence="9 15">Cytidine aminohydrolase</fullName>
    </alternativeName>
</protein>
<accession>A0A6N2YFM9</accession>
<evidence type="ECO:0000256" key="2">
    <source>
        <dbReference type="ARBA" id="ARBA00003949"/>
    </source>
</evidence>
<feature type="active site" description="Proton donor" evidence="12">
    <location>
        <position position="81"/>
    </location>
</feature>
<evidence type="ECO:0000256" key="12">
    <source>
        <dbReference type="PIRSR" id="PIRSR606262-1"/>
    </source>
</evidence>
<dbReference type="EMBL" id="JAQLGM010000090">
    <property type="protein sequence ID" value="MDB2002754.1"/>
    <property type="molecule type" value="Genomic_DNA"/>
</dbReference>
<dbReference type="EMBL" id="CACRUA010000001">
    <property type="protein sequence ID" value="VYT64568.1"/>
    <property type="molecule type" value="Genomic_DNA"/>
</dbReference>
<comment type="cofactor">
    <cofactor evidence="1 14 15">
        <name>Zn(2+)</name>
        <dbReference type="ChEBI" id="CHEBI:29105"/>
    </cofactor>
</comment>
<dbReference type="NCBIfam" id="NF004064">
    <property type="entry name" value="PRK05578.1"/>
    <property type="match status" value="1"/>
</dbReference>
<dbReference type="GO" id="GO:0072527">
    <property type="term" value="P:pyrimidine-containing compound metabolic process"/>
    <property type="evidence" value="ECO:0007669"/>
    <property type="project" value="UniProtKB-ARBA"/>
</dbReference>